<keyword evidence="2" id="KW-0489">Methyltransferase</keyword>
<comment type="caution">
    <text evidence="10">The sequence shown here is derived from an EMBL/GenBank/DDBJ whole genome shotgun (WGS) entry which is preliminary data.</text>
</comment>
<dbReference type="InterPro" id="IPR006638">
    <property type="entry name" value="Elp3/MiaA/NifB-like_rSAM"/>
</dbReference>
<dbReference type="SMART" id="SM00729">
    <property type="entry name" value="Elp3"/>
    <property type="match status" value="1"/>
</dbReference>
<dbReference type="InterPro" id="IPR006158">
    <property type="entry name" value="Cobalamin-bd"/>
</dbReference>
<dbReference type="Gene3D" id="3.40.50.280">
    <property type="entry name" value="Cobalamin-binding domain"/>
    <property type="match status" value="1"/>
</dbReference>
<dbReference type="CDD" id="cd02068">
    <property type="entry name" value="radical_SAM_B12_BD"/>
    <property type="match status" value="1"/>
</dbReference>
<keyword evidence="6" id="KW-0408">Iron</keyword>
<evidence type="ECO:0000313" key="11">
    <source>
        <dbReference type="Proteomes" id="UP000192520"/>
    </source>
</evidence>
<proteinExistence type="predicted"/>
<reference evidence="11" key="1">
    <citation type="submission" date="2017-03" db="EMBL/GenBank/DDBJ databases">
        <title>Novel pathways for hydrocarbon cycling and metabolic interdependencies in hydrothermal sediment communities.</title>
        <authorList>
            <person name="Dombrowski N."/>
            <person name="Seitz K."/>
            <person name="Teske A."/>
            <person name="Baker B."/>
        </authorList>
    </citation>
    <scope>NUCLEOTIDE SEQUENCE [LARGE SCALE GENOMIC DNA]</scope>
</reference>
<evidence type="ECO:0000256" key="6">
    <source>
        <dbReference type="ARBA" id="ARBA00023004"/>
    </source>
</evidence>
<sequence>MSLKTLLFNGPIIRQRADNLEMANRILRLGIASILSFLLENNIEAQLVDPVTQNEFEIKKKIKKFQPGLVGINAYTSEVHAAAATAAWVKSIYPKAKVVIGGPHASAVPQRTLKEFSSFDIAAIGEGEQTMLEIADNRRSLSDIAGICFRSNTRIIINPPRTLIENINALPYPPWELYQLQNYSGSNLASGFAARINLFRRNYKNLELPVEGARGCPFGCIFCYRTMGRTMRYKSAQRIVDEVQRNVEKFGATQIHFIEGTFGVNQKIAQEMCEELIKRNLHRKIRWASGGRVNLLLNKELINLMKQSGCNYLGIGVESGDEEILEKIGKGININQIKRAFRLCHEAGITTEAEFILGHPFETEETIRKTINLACSLPTRYATFAILVPFPGTEVAQMAKKHVGGLKILTEDWRVYGKQIGKSLELKQLPHEKLLEHQAAAYRKFYMRPSHIPALVSRLNKDRIMYGIKNVFGKLT</sequence>
<dbReference type="InterPro" id="IPR007197">
    <property type="entry name" value="rSAM"/>
</dbReference>
<dbReference type="AlphaFoldDB" id="A0A1W9NZG5"/>
<evidence type="ECO:0000256" key="7">
    <source>
        <dbReference type="ARBA" id="ARBA00023014"/>
    </source>
</evidence>
<evidence type="ECO:0000256" key="2">
    <source>
        <dbReference type="ARBA" id="ARBA00022603"/>
    </source>
</evidence>
<dbReference type="Proteomes" id="UP000192520">
    <property type="component" value="Unassembled WGS sequence"/>
</dbReference>
<keyword evidence="5" id="KW-0479">Metal-binding</keyword>
<dbReference type="InterPro" id="IPR051198">
    <property type="entry name" value="BchE-like"/>
</dbReference>
<dbReference type="InterPro" id="IPR034466">
    <property type="entry name" value="Methyltransferase_Class_B"/>
</dbReference>
<dbReference type="SFLD" id="SFLDG01082">
    <property type="entry name" value="B12-binding_domain_containing"/>
    <property type="match status" value="1"/>
</dbReference>
<evidence type="ECO:0000259" key="8">
    <source>
        <dbReference type="PROSITE" id="PS51332"/>
    </source>
</evidence>
<organism evidence="10 11">
    <name type="scientific">candidate division CPR3 bacterium 4484_211</name>
    <dbReference type="NCBI Taxonomy" id="1968527"/>
    <lineage>
        <taxon>Bacteria</taxon>
        <taxon>Bacteria division CPR3</taxon>
    </lineage>
</organism>
<dbReference type="GO" id="GO:0046872">
    <property type="term" value="F:metal ion binding"/>
    <property type="evidence" value="ECO:0007669"/>
    <property type="project" value="UniProtKB-KW"/>
</dbReference>
<dbReference type="InterPro" id="IPR023404">
    <property type="entry name" value="rSAM_horseshoe"/>
</dbReference>
<dbReference type="GO" id="GO:0003824">
    <property type="term" value="F:catalytic activity"/>
    <property type="evidence" value="ECO:0007669"/>
    <property type="project" value="InterPro"/>
</dbReference>
<dbReference type="SFLD" id="SFLDS00029">
    <property type="entry name" value="Radical_SAM"/>
    <property type="match status" value="1"/>
</dbReference>
<dbReference type="PANTHER" id="PTHR43409">
    <property type="entry name" value="ANAEROBIC MAGNESIUM-PROTOPORPHYRIN IX MONOMETHYL ESTER CYCLASE-RELATED"/>
    <property type="match status" value="1"/>
</dbReference>
<evidence type="ECO:0000256" key="3">
    <source>
        <dbReference type="ARBA" id="ARBA00022679"/>
    </source>
</evidence>
<comment type="cofactor">
    <cofactor evidence="1">
        <name>[4Fe-4S] cluster</name>
        <dbReference type="ChEBI" id="CHEBI:49883"/>
    </cofactor>
</comment>
<dbReference type="SUPFAM" id="SSF102114">
    <property type="entry name" value="Radical SAM enzymes"/>
    <property type="match status" value="1"/>
</dbReference>
<keyword evidence="3" id="KW-0808">Transferase</keyword>
<protein>
    <submittedName>
        <fullName evidence="10">Uncharacterized protein</fullName>
    </submittedName>
</protein>
<dbReference type="InterPro" id="IPR058240">
    <property type="entry name" value="rSAM_sf"/>
</dbReference>
<dbReference type="PANTHER" id="PTHR43409:SF7">
    <property type="entry name" value="BLL1977 PROTEIN"/>
    <property type="match status" value="1"/>
</dbReference>
<dbReference type="GO" id="GO:0051539">
    <property type="term" value="F:4 iron, 4 sulfur cluster binding"/>
    <property type="evidence" value="ECO:0007669"/>
    <property type="project" value="UniProtKB-KW"/>
</dbReference>
<dbReference type="GO" id="GO:0031419">
    <property type="term" value="F:cobalamin binding"/>
    <property type="evidence" value="ECO:0007669"/>
    <property type="project" value="InterPro"/>
</dbReference>
<evidence type="ECO:0000259" key="9">
    <source>
        <dbReference type="PROSITE" id="PS51918"/>
    </source>
</evidence>
<gene>
    <name evidence="10" type="ORF">B5M47_00280</name>
</gene>
<evidence type="ECO:0000256" key="1">
    <source>
        <dbReference type="ARBA" id="ARBA00001966"/>
    </source>
</evidence>
<feature type="domain" description="Radical SAM core" evidence="9">
    <location>
        <begin position="202"/>
        <end position="419"/>
    </location>
</feature>
<dbReference type="SFLD" id="SFLDG01123">
    <property type="entry name" value="methyltransferase_(Class_B)"/>
    <property type="match status" value="1"/>
</dbReference>
<dbReference type="STRING" id="1968527.B5M47_00280"/>
<feature type="domain" description="B12-binding" evidence="8">
    <location>
        <begin position="14"/>
        <end position="145"/>
    </location>
</feature>
<evidence type="ECO:0000256" key="4">
    <source>
        <dbReference type="ARBA" id="ARBA00022691"/>
    </source>
</evidence>
<dbReference type="CDD" id="cd01335">
    <property type="entry name" value="Radical_SAM"/>
    <property type="match status" value="1"/>
</dbReference>
<evidence type="ECO:0000256" key="5">
    <source>
        <dbReference type="ARBA" id="ARBA00022723"/>
    </source>
</evidence>
<evidence type="ECO:0000313" key="10">
    <source>
        <dbReference type="EMBL" id="OQX51534.1"/>
    </source>
</evidence>
<dbReference type="Gene3D" id="3.80.30.20">
    <property type="entry name" value="tm_1862 like domain"/>
    <property type="match status" value="1"/>
</dbReference>
<dbReference type="PROSITE" id="PS51918">
    <property type="entry name" value="RADICAL_SAM"/>
    <property type="match status" value="1"/>
</dbReference>
<dbReference type="PROSITE" id="PS51332">
    <property type="entry name" value="B12_BINDING"/>
    <property type="match status" value="1"/>
</dbReference>
<accession>A0A1W9NZG5</accession>
<name>A0A1W9NZG5_UNCC3</name>
<dbReference type="Pfam" id="PF04055">
    <property type="entry name" value="Radical_SAM"/>
    <property type="match status" value="1"/>
</dbReference>
<dbReference type="EMBL" id="MZGJ01000002">
    <property type="protein sequence ID" value="OQX51534.1"/>
    <property type="molecule type" value="Genomic_DNA"/>
</dbReference>
<dbReference type="Pfam" id="PF02310">
    <property type="entry name" value="B12-binding"/>
    <property type="match status" value="1"/>
</dbReference>
<keyword evidence="4" id="KW-0949">S-adenosyl-L-methionine</keyword>
<keyword evidence="7" id="KW-0411">Iron-sulfur</keyword>